<evidence type="ECO:0000259" key="13">
    <source>
        <dbReference type="Pfam" id="PF23559"/>
    </source>
</evidence>
<evidence type="ECO:0000259" key="12">
    <source>
        <dbReference type="Pfam" id="PF00931"/>
    </source>
</evidence>
<keyword evidence="7" id="KW-0677">Repeat</keyword>
<dbReference type="EMBL" id="KQ995774">
    <property type="protein sequence ID" value="KZV45842.1"/>
    <property type="molecule type" value="Genomic_DNA"/>
</dbReference>
<evidence type="ECO:0000256" key="10">
    <source>
        <dbReference type="ARBA" id="ARBA00022840"/>
    </source>
</evidence>
<protein>
    <submittedName>
        <fullName evidence="15">Uncharacterized protein</fullName>
    </submittedName>
</protein>
<gene>
    <name evidence="15" type="ORF">F511_32278</name>
</gene>
<evidence type="ECO:0000256" key="2">
    <source>
        <dbReference type="ARBA" id="ARBA00004496"/>
    </source>
</evidence>
<dbReference type="CDD" id="cd14798">
    <property type="entry name" value="RX-CC_like"/>
    <property type="match status" value="1"/>
</dbReference>
<dbReference type="PRINTS" id="PR00364">
    <property type="entry name" value="DISEASERSIST"/>
</dbReference>
<keyword evidence="5" id="KW-0433">Leucine-rich repeat</keyword>
<comment type="subcellular location">
    <subcellularLocation>
        <location evidence="2">Cytoplasm</location>
    </subcellularLocation>
</comment>
<dbReference type="AlphaFoldDB" id="A0A2Z7CFN8"/>
<dbReference type="InterPro" id="IPR044974">
    <property type="entry name" value="Disease_R_plants"/>
</dbReference>
<evidence type="ECO:0000313" key="16">
    <source>
        <dbReference type="Proteomes" id="UP000250235"/>
    </source>
</evidence>
<dbReference type="InterPro" id="IPR036388">
    <property type="entry name" value="WH-like_DNA-bd_sf"/>
</dbReference>
<dbReference type="InterPro" id="IPR058922">
    <property type="entry name" value="WHD_DRP"/>
</dbReference>
<dbReference type="GO" id="GO:0005524">
    <property type="term" value="F:ATP binding"/>
    <property type="evidence" value="ECO:0007669"/>
    <property type="project" value="UniProtKB-KW"/>
</dbReference>
<dbReference type="Pfam" id="PF23559">
    <property type="entry name" value="WHD_DRP"/>
    <property type="match status" value="1"/>
</dbReference>
<dbReference type="SUPFAM" id="SSF52058">
    <property type="entry name" value="L domain-like"/>
    <property type="match status" value="1"/>
</dbReference>
<dbReference type="InterPro" id="IPR038005">
    <property type="entry name" value="RX-like_CC"/>
</dbReference>
<dbReference type="FunFam" id="1.10.10.10:FF:000322">
    <property type="entry name" value="Probable disease resistance protein At1g63360"/>
    <property type="match status" value="1"/>
</dbReference>
<dbReference type="GO" id="GO:0009626">
    <property type="term" value="P:plant-type hypersensitive response"/>
    <property type="evidence" value="ECO:0007669"/>
    <property type="project" value="UniProtKB-KW"/>
</dbReference>
<keyword evidence="16" id="KW-1185">Reference proteome</keyword>
<feature type="region of interest" description="Disordered" evidence="11">
    <location>
        <begin position="940"/>
        <end position="976"/>
    </location>
</feature>
<organism evidence="15 16">
    <name type="scientific">Dorcoceras hygrometricum</name>
    <dbReference type="NCBI Taxonomy" id="472368"/>
    <lineage>
        <taxon>Eukaryota</taxon>
        <taxon>Viridiplantae</taxon>
        <taxon>Streptophyta</taxon>
        <taxon>Embryophyta</taxon>
        <taxon>Tracheophyta</taxon>
        <taxon>Spermatophyta</taxon>
        <taxon>Magnoliopsida</taxon>
        <taxon>eudicotyledons</taxon>
        <taxon>Gunneridae</taxon>
        <taxon>Pentapetalae</taxon>
        <taxon>asterids</taxon>
        <taxon>lamiids</taxon>
        <taxon>Lamiales</taxon>
        <taxon>Gesneriaceae</taxon>
        <taxon>Didymocarpoideae</taxon>
        <taxon>Trichosporeae</taxon>
        <taxon>Loxocarpinae</taxon>
        <taxon>Dorcoceras</taxon>
    </lineage>
</organism>
<keyword evidence="4" id="KW-0963">Cytoplasm</keyword>
<keyword evidence="10" id="KW-0067">ATP-binding</keyword>
<name>A0A2Z7CFN8_9LAMI</name>
<dbReference type="FunFam" id="3.40.50.300:FF:001091">
    <property type="entry name" value="Probable disease resistance protein At1g61300"/>
    <property type="match status" value="1"/>
</dbReference>
<evidence type="ECO:0000259" key="14">
    <source>
        <dbReference type="Pfam" id="PF23598"/>
    </source>
</evidence>
<comment type="function">
    <text evidence="1">Confers resistance to late blight (Phytophthora infestans) races carrying the avirulence gene Avr1. Resistance proteins guard the plant against pathogens that contain an appropriate avirulence protein via an indirect interaction with this avirulence protein. That triggers a defense system including the hypersensitive response, which restricts the pathogen growth.</text>
</comment>
<feature type="domain" description="Disease resistance protein winged helix" evidence="13">
    <location>
        <begin position="404"/>
        <end position="474"/>
    </location>
</feature>
<dbReference type="InterPro" id="IPR055414">
    <property type="entry name" value="LRR_R13L4/SHOC2-like"/>
</dbReference>
<dbReference type="Gene3D" id="3.80.10.10">
    <property type="entry name" value="Ribonuclease Inhibitor"/>
    <property type="match status" value="1"/>
</dbReference>
<dbReference type="GO" id="GO:0051607">
    <property type="term" value="P:defense response to virus"/>
    <property type="evidence" value="ECO:0007669"/>
    <property type="project" value="UniProtKB-ARBA"/>
</dbReference>
<dbReference type="Gene3D" id="1.10.8.430">
    <property type="entry name" value="Helical domain of apoptotic protease-activating factors"/>
    <property type="match status" value="1"/>
</dbReference>
<proteinExistence type="inferred from homology"/>
<dbReference type="Pfam" id="PF23598">
    <property type="entry name" value="LRR_14"/>
    <property type="match status" value="1"/>
</dbReference>
<evidence type="ECO:0000256" key="7">
    <source>
        <dbReference type="ARBA" id="ARBA00022737"/>
    </source>
</evidence>
<dbReference type="Proteomes" id="UP000250235">
    <property type="component" value="Unassembled WGS sequence"/>
</dbReference>
<evidence type="ECO:0000256" key="11">
    <source>
        <dbReference type="SAM" id="MobiDB-lite"/>
    </source>
</evidence>
<dbReference type="InterPro" id="IPR027417">
    <property type="entry name" value="P-loop_NTPase"/>
</dbReference>
<feature type="domain" description="Disease resistance R13L4/SHOC-2-like LRR" evidence="14">
    <location>
        <begin position="608"/>
        <end position="787"/>
    </location>
</feature>
<reference evidence="15 16" key="1">
    <citation type="journal article" date="2015" name="Proc. Natl. Acad. Sci. U.S.A.">
        <title>The resurrection genome of Boea hygrometrica: A blueprint for survival of dehydration.</title>
        <authorList>
            <person name="Xiao L."/>
            <person name="Yang G."/>
            <person name="Zhang L."/>
            <person name="Yang X."/>
            <person name="Zhao S."/>
            <person name="Ji Z."/>
            <person name="Zhou Q."/>
            <person name="Hu M."/>
            <person name="Wang Y."/>
            <person name="Chen M."/>
            <person name="Xu Y."/>
            <person name="Jin H."/>
            <person name="Xiao X."/>
            <person name="Hu G."/>
            <person name="Bao F."/>
            <person name="Hu Y."/>
            <person name="Wan P."/>
            <person name="Li L."/>
            <person name="Deng X."/>
            <person name="Kuang T."/>
            <person name="Xiang C."/>
            <person name="Zhu J.K."/>
            <person name="Oliver M.J."/>
            <person name="He Y."/>
        </authorList>
    </citation>
    <scope>NUCLEOTIDE SEQUENCE [LARGE SCALE GENOMIC DNA]</scope>
    <source>
        <strain evidence="16">cv. XS01</strain>
    </source>
</reference>
<dbReference type="GO" id="GO:0043531">
    <property type="term" value="F:ADP binding"/>
    <property type="evidence" value="ECO:0007669"/>
    <property type="project" value="InterPro"/>
</dbReference>
<feature type="compositionally biased region" description="Basic and acidic residues" evidence="11">
    <location>
        <begin position="940"/>
        <end position="950"/>
    </location>
</feature>
<dbReference type="Gene3D" id="1.20.5.4130">
    <property type="match status" value="1"/>
</dbReference>
<evidence type="ECO:0000256" key="4">
    <source>
        <dbReference type="ARBA" id="ARBA00022490"/>
    </source>
</evidence>
<evidence type="ECO:0000256" key="8">
    <source>
        <dbReference type="ARBA" id="ARBA00022741"/>
    </source>
</evidence>
<sequence>MAYAALVSLLPITDQFLDLNLCFFPFTSEKIESFRETIGSLLAFLDKCPPICSQEIHDLITEIRNVCYEAEDVLESLIATHFLRKDGSRRCRQLKRFREISFEQIAEKLEMIEAEAKKIRIDEGSFVHEQRISALSGPPRTALRGNNSNLAALDNDMKMKLMEQLVSGCSKINVVPIVGMGGIGKTTLARILFDTKLIKESFDICGWVTVTQTYRAQEVVLGILKDLGVPLDRKKGAELQLYQTLCGRKYMIVLDDVWDTQALDYIKRLFPENGNGSRIILTTRHSKVAAYANSFGTYHEMQLLDEDSSWSLLCQEVFPQQNCPPDLVEIGKEIARQCHGLPLAISAIGGHLKKEKHTKEYWEFVSGNVSLVLKSDNDPALEILTLSYNYLPHHLKACFLYFGVFKEDCSVEVFRIVNLWVAEGFVKPSTSNRIEQVAEEYLSDIIERNLVFVRKYDSFGKPKRCGIHDLFRDICIREASKENLFLATHRYADQHFDFKEKNCLRRLITGDETPSMDRTPSMDGKLTVRYYYKDYHVSDYPNSSDVDIEYDGDISSYLEYDGDKSTTDLPPANKLEDPCTLLRAMLATRSLICYDDCDAPNIKLASGLLKVLNIASVRSTKFPLVILEFVNLKYLHLGNIGRIPSSISSLRNLQTLIIRVMRIKSMPSEIWEMKQLRHILVGGFHLLNIPDVRGKGENYTYVLESVRTLSEVVDFTCEPEVVARIRNVKELKLLYSKDATGWSFGSLNNLVRLRELESLRLDFWPHEYNLGSLAFPSSLKKLVLLGCRIPWKQMTIVGVLPELEVLKLRLRSNKGKIWETNDGEFTKLKFLLIEQSTLVEWKTERDHFPSLQHLILRHCYLMEAIPYEIRDIPTLEKIEVIECSEAAEASAKEVIEEGSDIKLIISKNTKTKEYVPTDRYIFDLIGVSLLCTTKLVKISRKESPHQDDRMNSGNNGGGVNGGRRRRGRDDERRDISWAGYQNRSACERMGVTRPLDHTRYQTQHETEMAVVHVREWELPSRSITRSTRTKMEHGAIEHVREWELPGRSITRTMITTAQARLRTSNSSEHQLSCWPLDQDTLPRPARTSTTQLTQLSSDLKAETSLDTAQDASTNSLSLIWSTRNIFRFHTSNQLAQHTNLPLSWTLPAYLQSRTLICSNTQEHHGHSNSSRQC</sequence>
<dbReference type="PANTHER" id="PTHR23155">
    <property type="entry name" value="DISEASE RESISTANCE PROTEIN RP"/>
    <property type="match status" value="1"/>
</dbReference>
<keyword evidence="8" id="KW-0547">Nucleotide-binding</keyword>
<evidence type="ECO:0000256" key="1">
    <source>
        <dbReference type="ARBA" id="ARBA00002074"/>
    </source>
</evidence>
<comment type="similarity">
    <text evidence="3">Belongs to the disease resistance NB-LRR family.</text>
</comment>
<dbReference type="GO" id="GO:0005737">
    <property type="term" value="C:cytoplasm"/>
    <property type="evidence" value="ECO:0007669"/>
    <property type="project" value="UniProtKB-SubCell"/>
</dbReference>
<dbReference type="OrthoDB" id="878334at2759"/>
<dbReference type="Gene3D" id="1.10.10.10">
    <property type="entry name" value="Winged helix-like DNA-binding domain superfamily/Winged helix DNA-binding domain"/>
    <property type="match status" value="1"/>
</dbReference>
<dbReference type="InterPro" id="IPR042197">
    <property type="entry name" value="Apaf_helical"/>
</dbReference>
<keyword evidence="9" id="KW-0611">Plant defense</keyword>
<dbReference type="SUPFAM" id="SSF52540">
    <property type="entry name" value="P-loop containing nucleoside triphosphate hydrolases"/>
    <property type="match status" value="1"/>
</dbReference>
<evidence type="ECO:0000256" key="5">
    <source>
        <dbReference type="ARBA" id="ARBA00022614"/>
    </source>
</evidence>
<dbReference type="Gene3D" id="3.40.50.300">
    <property type="entry name" value="P-loop containing nucleotide triphosphate hydrolases"/>
    <property type="match status" value="1"/>
</dbReference>
<dbReference type="PANTHER" id="PTHR23155:SF1152">
    <property type="entry name" value="AAA+ ATPASE DOMAIN-CONTAINING PROTEIN"/>
    <property type="match status" value="1"/>
</dbReference>
<evidence type="ECO:0000256" key="3">
    <source>
        <dbReference type="ARBA" id="ARBA00008894"/>
    </source>
</evidence>
<dbReference type="InterPro" id="IPR032675">
    <property type="entry name" value="LRR_dom_sf"/>
</dbReference>
<evidence type="ECO:0000256" key="6">
    <source>
        <dbReference type="ARBA" id="ARBA00022667"/>
    </source>
</evidence>
<dbReference type="Pfam" id="PF00931">
    <property type="entry name" value="NB-ARC"/>
    <property type="match status" value="1"/>
</dbReference>
<evidence type="ECO:0000313" key="15">
    <source>
        <dbReference type="EMBL" id="KZV45842.1"/>
    </source>
</evidence>
<dbReference type="InterPro" id="IPR002182">
    <property type="entry name" value="NB-ARC"/>
</dbReference>
<evidence type="ECO:0000256" key="9">
    <source>
        <dbReference type="ARBA" id="ARBA00022821"/>
    </source>
</evidence>
<accession>A0A2Z7CFN8</accession>
<feature type="domain" description="NB-ARC" evidence="12">
    <location>
        <begin position="156"/>
        <end position="322"/>
    </location>
</feature>
<keyword evidence="6" id="KW-0381">Hypersensitive response</keyword>